<feature type="transmembrane region" description="Helical" evidence="6">
    <location>
        <begin position="346"/>
        <end position="369"/>
    </location>
</feature>
<feature type="transmembrane region" description="Helical" evidence="6">
    <location>
        <begin position="389"/>
        <end position="407"/>
    </location>
</feature>
<reference evidence="7 8" key="1">
    <citation type="submission" date="2024-01" db="EMBL/GenBank/DDBJ databases">
        <title>The genomes of 5 underutilized Papilionoideae crops provide insights into root nodulation and disease resistanc.</title>
        <authorList>
            <person name="Jiang F."/>
        </authorList>
    </citation>
    <scope>NUCLEOTIDE SEQUENCE [LARGE SCALE GENOMIC DNA]</scope>
    <source>
        <strain evidence="7">LVBAO_FW01</strain>
        <tissue evidence="7">Leaves</tissue>
    </source>
</reference>
<evidence type="ECO:0000256" key="6">
    <source>
        <dbReference type="RuleBase" id="RU004914"/>
    </source>
</evidence>
<feature type="transmembrane region" description="Helical" evidence="6">
    <location>
        <begin position="49"/>
        <end position="74"/>
    </location>
</feature>
<protein>
    <recommendedName>
        <fullName evidence="6">Protein DETOXIFICATION</fullName>
    </recommendedName>
    <alternativeName>
        <fullName evidence="6">Multidrug and toxic compound extrusion protein</fullName>
    </alternativeName>
</protein>
<dbReference type="Pfam" id="PF01554">
    <property type="entry name" value="MatE"/>
    <property type="match status" value="2"/>
</dbReference>
<feature type="transmembrane region" description="Helical" evidence="6">
    <location>
        <begin position="268"/>
        <end position="286"/>
    </location>
</feature>
<evidence type="ECO:0000256" key="2">
    <source>
        <dbReference type="ARBA" id="ARBA00010199"/>
    </source>
</evidence>
<keyword evidence="8" id="KW-1185">Reference proteome</keyword>
<dbReference type="InterPro" id="IPR002528">
    <property type="entry name" value="MATE_fam"/>
</dbReference>
<feature type="transmembrane region" description="Helical" evidence="6">
    <location>
        <begin position="449"/>
        <end position="470"/>
    </location>
</feature>
<feature type="transmembrane region" description="Helical" evidence="6">
    <location>
        <begin position="419"/>
        <end position="443"/>
    </location>
</feature>
<gene>
    <name evidence="7" type="ORF">VNO77_33144</name>
</gene>
<feature type="transmembrane region" description="Helical" evidence="6">
    <location>
        <begin position="86"/>
        <end position="109"/>
    </location>
</feature>
<evidence type="ECO:0000313" key="7">
    <source>
        <dbReference type="EMBL" id="KAK7314617.1"/>
    </source>
</evidence>
<feature type="transmembrane region" description="Helical" evidence="6">
    <location>
        <begin position="228"/>
        <end position="247"/>
    </location>
</feature>
<feature type="transmembrane region" description="Helical" evidence="6">
    <location>
        <begin position="129"/>
        <end position="147"/>
    </location>
</feature>
<dbReference type="GO" id="GO:0016020">
    <property type="term" value="C:membrane"/>
    <property type="evidence" value="ECO:0007669"/>
    <property type="project" value="UniProtKB-SubCell"/>
</dbReference>
<dbReference type="PANTHER" id="PTHR11206">
    <property type="entry name" value="MULTIDRUG RESISTANCE PROTEIN"/>
    <property type="match status" value="1"/>
</dbReference>
<comment type="subcellular location">
    <subcellularLocation>
        <location evidence="1">Membrane</location>
        <topology evidence="1">Multi-pass membrane protein</topology>
    </subcellularLocation>
</comment>
<sequence>MEREHQNVSLFSPLVQNSGQDDLVVDDQKQSKSRAIEKNEVLEEVKKQLWLAGPLISVSLLNYCLQVISVMFVGHLGELALSSASMATSFASVTGFSLLLGMASALDTLCGQSYGAKQHRMLGIHMQRAMLILMIVSIPLAIIWAKTRSILIFFGQDIEISTEAGDYARFMLPSLFAYGLLQCLNRFLQTQNIVFPMMFFSGVTTLLHFLICWVMVFKSGLGNRGAAIANAISYWFNVLSLSLYVKFSPSCAQTWTGFSKEAFYNIPSFLWLAIPSAVMVCLEMWSFEMMVLLSGLLPNPKLETSVLSICLNTAATVWMIPFGLSGAVSIRVSNELGAGHPHAARLAVWVVLVMAIIEGTLIGTVMILIRNIWGYAYSNELEVIKYVAVMLPILATSNFLDGLQCVLSGTARGCGWQKIGAMVNLGSYYLVGIPCAIVFAFELHIGGKGLWLGIICALIVQVCSLMIITIRTNWEQEAKNATNRVYDSIIPESIVS</sequence>
<name>A0AAN9KED4_CANGL</name>
<dbReference type="AlphaFoldDB" id="A0AAN9KED4"/>
<evidence type="ECO:0000256" key="5">
    <source>
        <dbReference type="ARBA" id="ARBA00023136"/>
    </source>
</evidence>
<evidence type="ECO:0000256" key="4">
    <source>
        <dbReference type="ARBA" id="ARBA00022989"/>
    </source>
</evidence>
<proteinExistence type="inferred from homology"/>
<evidence type="ECO:0000256" key="1">
    <source>
        <dbReference type="ARBA" id="ARBA00004141"/>
    </source>
</evidence>
<feature type="transmembrane region" description="Helical" evidence="6">
    <location>
        <begin position="306"/>
        <end position="325"/>
    </location>
</feature>
<dbReference type="Proteomes" id="UP001367508">
    <property type="component" value="Unassembled WGS sequence"/>
</dbReference>
<dbReference type="GO" id="GO:1990961">
    <property type="term" value="P:xenobiotic detoxification by transmembrane export across the plasma membrane"/>
    <property type="evidence" value="ECO:0007669"/>
    <property type="project" value="InterPro"/>
</dbReference>
<feature type="transmembrane region" description="Helical" evidence="6">
    <location>
        <begin position="193"/>
        <end position="216"/>
    </location>
</feature>
<dbReference type="GO" id="GO:0042910">
    <property type="term" value="F:xenobiotic transmembrane transporter activity"/>
    <property type="evidence" value="ECO:0007669"/>
    <property type="project" value="InterPro"/>
</dbReference>
<dbReference type="InterPro" id="IPR045069">
    <property type="entry name" value="MATE_euk"/>
</dbReference>
<keyword evidence="3 6" id="KW-0812">Transmembrane</keyword>
<comment type="similarity">
    <text evidence="2 6">Belongs to the multi antimicrobial extrusion (MATE) (TC 2.A.66.1) family.</text>
</comment>
<evidence type="ECO:0000313" key="8">
    <source>
        <dbReference type="Proteomes" id="UP001367508"/>
    </source>
</evidence>
<evidence type="ECO:0000256" key="3">
    <source>
        <dbReference type="ARBA" id="ARBA00022692"/>
    </source>
</evidence>
<keyword evidence="5 6" id="KW-0472">Membrane</keyword>
<keyword evidence="4 6" id="KW-1133">Transmembrane helix</keyword>
<comment type="caution">
    <text evidence="7">The sequence shown here is derived from an EMBL/GenBank/DDBJ whole genome shotgun (WGS) entry which is preliminary data.</text>
</comment>
<dbReference type="CDD" id="cd13132">
    <property type="entry name" value="MATE_eukaryotic"/>
    <property type="match status" value="1"/>
</dbReference>
<dbReference type="EMBL" id="JAYMYQ010000008">
    <property type="protein sequence ID" value="KAK7314617.1"/>
    <property type="molecule type" value="Genomic_DNA"/>
</dbReference>
<organism evidence="7 8">
    <name type="scientific">Canavalia gladiata</name>
    <name type="common">Sword bean</name>
    <name type="synonym">Dolichos gladiatus</name>
    <dbReference type="NCBI Taxonomy" id="3824"/>
    <lineage>
        <taxon>Eukaryota</taxon>
        <taxon>Viridiplantae</taxon>
        <taxon>Streptophyta</taxon>
        <taxon>Embryophyta</taxon>
        <taxon>Tracheophyta</taxon>
        <taxon>Spermatophyta</taxon>
        <taxon>Magnoliopsida</taxon>
        <taxon>eudicotyledons</taxon>
        <taxon>Gunneridae</taxon>
        <taxon>Pentapetalae</taxon>
        <taxon>rosids</taxon>
        <taxon>fabids</taxon>
        <taxon>Fabales</taxon>
        <taxon>Fabaceae</taxon>
        <taxon>Papilionoideae</taxon>
        <taxon>50 kb inversion clade</taxon>
        <taxon>NPAAA clade</taxon>
        <taxon>indigoferoid/millettioid clade</taxon>
        <taxon>Phaseoleae</taxon>
        <taxon>Canavalia</taxon>
    </lineage>
</organism>
<dbReference type="NCBIfam" id="TIGR00797">
    <property type="entry name" value="matE"/>
    <property type="match status" value="1"/>
</dbReference>
<accession>A0AAN9KED4</accession>
<dbReference type="GO" id="GO:0015297">
    <property type="term" value="F:antiporter activity"/>
    <property type="evidence" value="ECO:0007669"/>
    <property type="project" value="InterPro"/>
</dbReference>
<feature type="transmembrane region" description="Helical" evidence="6">
    <location>
        <begin position="167"/>
        <end position="184"/>
    </location>
</feature>